<evidence type="ECO:0000256" key="1">
    <source>
        <dbReference type="SAM" id="SignalP"/>
    </source>
</evidence>
<dbReference type="PANTHER" id="PTHR43143">
    <property type="entry name" value="METALLOPHOSPHOESTERASE, CALCINEURIN SUPERFAMILY"/>
    <property type="match status" value="1"/>
</dbReference>
<feature type="signal peptide" evidence="1">
    <location>
        <begin position="1"/>
        <end position="24"/>
    </location>
</feature>
<reference evidence="3 4" key="1">
    <citation type="journal article" date="2015" name="Int. J. Syst. Evol. Microbiol.">
        <title>Mariniphaga sediminis sp. nov., isolated from coastal sediment.</title>
        <authorList>
            <person name="Wang F.Q."/>
            <person name="Shen Q.Y."/>
            <person name="Chen G.J."/>
            <person name="Du Z.J."/>
        </authorList>
    </citation>
    <scope>NUCLEOTIDE SEQUENCE [LARGE SCALE GENOMIC DNA]</scope>
    <source>
        <strain evidence="3 4">SY21</strain>
    </source>
</reference>
<dbReference type="SUPFAM" id="SSF56300">
    <property type="entry name" value="Metallo-dependent phosphatases"/>
    <property type="match status" value="1"/>
</dbReference>
<organism evidence="3 4">
    <name type="scientific">Mariniphaga sediminis</name>
    <dbReference type="NCBI Taxonomy" id="1628158"/>
    <lineage>
        <taxon>Bacteria</taxon>
        <taxon>Pseudomonadati</taxon>
        <taxon>Bacteroidota</taxon>
        <taxon>Bacteroidia</taxon>
        <taxon>Marinilabiliales</taxon>
        <taxon>Prolixibacteraceae</taxon>
        <taxon>Mariniphaga</taxon>
    </lineage>
</organism>
<gene>
    <name evidence="3" type="ORF">D1164_01450</name>
</gene>
<proteinExistence type="predicted"/>
<evidence type="ECO:0000259" key="2">
    <source>
        <dbReference type="Pfam" id="PF00149"/>
    </source>
</evidence>
<dbReference type="Proteomes" id="UP000266441">
    <property type="component" value="Unassembled WGS sequence"/>
</dbReference>
<dbReference type="PANTHER" id="PTHR43143:SF1">
    <property type="entry name" value="SERINE_THREONINE-PROTEIN PHOSPHATASE CPPED1"/>
    <property type="match status" value="1"/>
</dbReference>
<dbReference type="InterPro" id="IPR004843">
    <property type="entry name" value="Calcineurin-like_PHP"/>
</dbReference>
<dbReference type="Gene3D" id="3.60.21.10">
    <property type="match status" value="1"/>
</dbReference>
<protein>
    <recommendedName>
        <fullName evidence="2">Calcineurin-like phosphoesterase domain-containing protein</fullName>
    </recommendedName>
</protein>
<dbReference type="InterPro" id="IPR029052">
    <property type="entry name" value="Metallo-depent_PP-like"/>
</dbReference>
<dbReference type="GO" id="GO:0016787">
    <property type="term" value="F:hydrolase activity"/>
    <property type="evidence" value="ECO:0007669"/>
    <property type="project" value="InterPro"/>
</dbReference>
<evidence type="ECO:0000313" key="3">
    <source>
        <dbReference type="EMBL" id="RIH67123.1"/>
    </source>
</evidence>
<dbReference type="OrthoDB" id="9783748at2"/>
<comment type="caution">
    <text evidence="3">The sequence shown here is derived from an EMBL/GenBank/DDBJ whole genome shotgun (WGS) entry which is preliminary data.</text>
</comment>
<name>A0A399D737_9BACT</name>
<evidence type="ECO:0000313" key="4">
    <source>
        <dbReference type="Proteomes" id="UP000266441"/>
    </source>
</evidence>
<keyword evidence="1" id="KW-0732">Signal</keyword>
<feature type="chain" id="PRO_5017345406" description="Calcineurin-like phosphoesterase domain-containing protein" evidence="1">
    <location>
        <begin position="25"/>
        <end position="304"/>
    </location>
</feature>
<accession>A0A399D737</accession>
<dbReference type="InterPro" id="IPR051918">
    <property type="entry name" value="STPP_CPPED1"/>
</dbReference>
<dbReference type="Pfam" id="PF00149">
    <property type="entry name" value="Metallophos"/>
    <property type="match status" value="1"/>
</dbReference>
<dbReference type="EMBL" id="QWET01000001">
    <property type="protein sequence ID" value="RIH67123.1"/>
    <property type="molecule type" value="Genomic_DNA"/>
</dbReference>
<dbReference type="RefSeq" id="WP_119348147.1">
    <property type="nucleotide sequence ID" value="NZ_QWET01000001.1"/>
</dbReference>
<dbReference type="AlphaFoldDB" id="A0A399D737"/>
<feature type="domain" description="Calcineurin-like phosphoesterase" evidence="2">
    <location>
        <begin position="38"/>
        <end position="247"/>
    </location>
</feature>
<keyword evidence="4" id="KW-1185">Reference proteome</keyword>
<sequence>MKSYNRIFLLIIITLFYTFQVACAQIQQKTPDKKDSFSFVFMTDVHIQPERHAVEGVLQAIDTINKIEPDFVLTGGDNVMDASSQSLGRADSLYSLFTNTMKVLKMPWYSTFGNHETFGLHKKDFTSEQRKGMYKKYFEKTYYTFEHKGWQFIVLDAIMYGDGREDRYYGQIDSVQMDWMKSVFDTIGTEKPVIVSLHIPILSVGDQIEKNGFTPRSVIRRGNAMELIRLFEAHNVKAVLQGHLHMYEDISFNGIHYITAGAVCGGWWEARLPGKEREEGFLLVNINGDEFTSEYIDYGWDVEE</sequence>